<name>A0A5B9VZ40_9BACT</name>
<dbReference type="PROSITE" id="PS51318">
    <property type="entry name" value="TAT"/>
    <property type="match status" value="1"/>
</dbReference>
<dbReference type="AlphaFoldDB" id="A0A5B9VZ40"/>
<dbReference type="PANTHER" id="PTHR43489:SF3">
    <property type="entry name" value="XYLOSE ISOMERASE DOMAIN PROTEIN TIM BARREL"/>
    <property type="match status" value="1"/>
</dbReference>
<keyword evidence="1 3" id="KW-0413">Isomerase</keyword>
<dbReference type="InterPro" id="IPR006311">
    <property type="entry name" value="TAT_signal"/>
</dbReference>
<protein>
    <submittedName>
        <fullName evidence="3">Hydroxypyruvate isomerase</fullName>
        <ecNumber evidence="3">5.3.1.22</ecNumber>
    </submittedName>
</protein>
<dbReference type="KEGG" id="agv:OJF2_20500"/>
<dbReference type="Gene3D" id="3.20.20.150">
    <property type="entry name" value="Divalent-metal-dependent TIM barrel enzymes"/>
    <property type="match status" value="1"/>
</dbReference>
<dbReference type="EMBL" id="CP042997">
    <property type="protein sequence ID" value="QEH33548.1"/>
    <property type="molecule type" value="Genomic_DNA"/>
</dbReference>
<keyword evidence="3" id="KW-0670">Pyruvate</keyword>
<sequence>MSRQDDTPEAREGTDRRSLLMGTAGAAILGLSGVAGSQAAAGTGEPAVKNGRIRQSIVHWCYEPYWPSIDAYIKNVKALGVTSIELLPVKYFPALKEAGLTCAIGQIDMAPDPPFLKGFNNPAHWDRVIQATKDAIDACAEYGYKKVICFTGYKDGIPDDVGATNCVEGYKKVIGHAERKGITLCLEMLNSRVSNHPMKGHPGYQGDHCDYCFDIIRRVGSPNLKLLFDVYHVQIMDGDVITRIRENRELIGHVHVAGNPGRGELDETQEIYYPPIMSALIEVGYDGFVGQEFIPTRDPYQGLHQAISVCDV</sequence>
<organism evidence="3 4">
    <name type="scientific">Aquisphaera giovannonii</name>
    <dbReference type="NCBI Taxonomy" id="406548"/>
    <lineage>
        <taxon>Bacteria</taxon>
        <taxon>Pseudomonadati</taxon>
        <taxon>Planctomycetota</taxon>
        <taxon>Planctomycetia</taxon>
        <taxon>Isosphaerales</taxon>
        <taxon>Isosphaeraceae</taxon>
        <taxon>Aquisphaera</taxon>
    </lineage>
</organism>
<evidence type="ECO:0000313" key="4">
    <source>
        <dbReference type="Proteomes" id="UP000324233"/>
    </source>
</evidence>
<feature type="domain" description="Xylose isomerase-like TIM barrel" evidence="2">
    <location>
        <begin position="94"/>
        <end position="294"/>
    </location>
</feature>
<dbReference type="Proteomes" id="UP000324233">
    <property type="component" value="Chromosome"/>
</dbReference>
<proteinExistence type="predicted"/>
<dbReference type="RefSeq" id="WP_210420478.1">
    <property type="nucleotide sequence ID" value="NZ_CP042997.1"/>
</dbReference>
<reference evidence="3 4" key="1">
    <citation type="submission" date="2019-08" db="EMBL/GenBank/DDBJ databases">
        <title>Deep-cultivation of Planctomycetes and their phenomic and genomic characterization uncovers novel biology.</title>
        <authorList>
            <person name="Wiegand S."/>
            <person name="Jogler M."/>
            <person name="Boedeker C."/>
            <person name="Pinto D."/>
            <person name="Vollmers J."/>
            <person name="Rivas-Marin E."/>
            <person name="Kohn T."/>
            <person name="Peeters S.H."/>
            <person name="Heuer A."/>
            <person name="Rast P."/>
            <person name="Oberbeckmann S."/>
            <person name="Bunk B."/>
            <person name="Jeske O."/>
            <person name="Meyerdierks A."/>
            <person name="Storesund J.E."/>
            <person name="Kallscheuer N."/>
            <person name="Luecker S."/>
            <person name="Lage O.M."/>
            <person name="Pohl T."/>
            <person name="Merkel B.J."/>
            <person name="Hornburger P."/>
            <person name="Mueller R.-W."/>
            <person name="Bruemmer F."/>
            <person name="Labrenz M."/>
            <person name="Spormann A.M."/>
            <person name="Op den Camp H."/>
            <person name="Overmann J."/>
            <person name="Amann R."/>
            <person name="Jetten M.S.M."/>
            <person name="Mascher T."/>
            <person name="Medema M.H."/>
            <person name="Devos D.P."/>
            <person name="Kaster A.-K."/>
            <person name="Ovreas L."/>
            <person name="Rohde M."/>
            <person name="Galperin M.Y."/>
            <person name="Jogler C."/>
        </authorList>
    </citation>
    <scope>NUCLEOTIDE SEQUENCE [LARGE SCALE GENOMIC DNA]</scope>
    <source>
        <strain evidence="3 4">OJF2</strain>
    </source>
</reference>
<dbReference type="InterPro" id="IPR050417">
    <property type="entry name" value="Sugar_Epim/Isomerase"/>
</dbReference>
<accession>A0A5B9VZ40</accession>
<keyword evidence="4" id="KW-1185">Reference proteome</keyword>
<dbReference type="EC" id="5.3.1.22" evidence="3"/>
<dbReference type="PANTHER" id="PTHR43489">
    <property type="entry name" value="ISOMERASE"/>
    <property type="match status" value="1"/>
</dbReference>
<evidence type="ECO:0000313" key="3">
    <source>
        <dbReference type="EMBL" id="QEH33548.1"/>
    </source>
</evidence>
<gene>
    <name evidence="3" type="primary">hyi_1</name>
    <name evidence="3" type="ORF">OJF2_20500</name>
</gene>
<evidence type="ECO:0000259" key="2">
    <source>
        <dbReference type="Pfam" id="PF01261"/>
    </source>
</evidence>
<evidence type="ECO:0000256" key="1">
    <source>
        <dbReference type="ARBA" id="ARBA00023235"/>
    </source>
</evidence>
<dbReference type="Pfam" id="PF01261">
    <property type="entry name" value="AP_endonuc_2"/>
    <property type="match status" value="1"/>
</dbReference>
<dbReference type="GO" id="GO:0008903">
    <property type="term" value="F:hydroxypyruvate isomerase activity"/>
    <property type="evidence" value="ECO:0007669"/>
    <property type="project" value="UniProtKB-EC"/>
</dbReference>
<dbReference type="InterPro" id="IPR036237">
    <property type="entry name" value="Xyl_isomerase-like_sf"/>
</dbReference>
<dbReference type="SUPFAM" id="SSF51658">
    <property type="entry name" value="Xylose isomerase-like"/>
    <property type="match status" value="1"/>
</dbReference>
<dbReference type="InterPro" id="IPR013022">
    <property type="entry name" value="Xyl_isomerase-like_TIM-brl"/>
</dbReference>